<accession>A0A370U9D9</accession>
<reference evidence="1 2" key="1">
    <citation type="submission" date="2018-06" db="EMBL/GenBank/DDBJ databases">
        <title>Marinomonas sp. YLB-05 draft genome sequence.</title>
        <authorList>
            <person name="Yu L."/>
            <person name="Tang X."/>
        </authorList>
    </citation>
    <scope>NUCLEOTIDE SEQUENCE [LARGE SCALE GENOMIC DNA]</scope>
    <source>
        <strain evidence="1 2">YLB-05</strain>
    </source>
</reference>
<dbReference type="Proteomes" id="UP000254326">
    <property type="component" value="Unassembled WGS sequence"/>
</dbReference>
<proteinExistence type="predicted"/>
<comment type="caution">
    <text evidence="1">The sequence shown here is derived from an EMBL/GenBank/DDBJ whole genome shotgun (WGS) entry which is preliminary data.</text>
</comment>
<evidence type="ECO:0000313" key="1">
    <source>
        <dbReference type="EMBL" id="RDL44363.1"/>
    </source>
</evidence>
<sequence length="85" mass="9494">MLEKKDTYTARVIFDAFNAVEVTRFTKIYENGVLVSELKPYSYVITAGKDYSDQPAEVQSICQAVHTPEIIAAYQASIEQSEPTA</sequence>
<dbReference type="AlphaFoldDB" id="A0A370U9D9"/>
<dbReference type="EMBL" id="QKRA01000003">
    <property type="protein sequence ID" value="RDL44363.1"/>
    <property type="molecule type" value="Genomic_DNA"/>
</dbReference>
<dbReference type="OrthoDB" id="9971482at2"/>
<evidence type="ECO:0000313" key="2">
    <source>
        <dbReference type="Proteomes" id="UP000254326"/>
    </source>
</evidence>
<protein>
    <submittedName>
        <fullName evidence="1">Uncharacterized protein</fullName>
    </submittedName>
</protein>
<organism evidence="1 2">
    <name type="scientific">Marinomonas piezotolerans</name>
    <dbReference type="NCBI Taxonomy" id="2213058"/>
    <lineage>
        <taxon>Bacteria</taxon>
        <taxon>Pseudomonadati</taxon>
        <taxon>Pseudomonadota</taxon>
        <taxon>Gammaproteobacteria</taxon>
        <taxon>Oceanospirillales</taxon>
        <taxon>Oceanospirillaceae</taxon>
        <taxon>Marinomonas</taxon>
    </lineage>
</organism>
<keyword evidence="2" id="KW-1185">Reference proteome</keyword>
<name>A0A370U9D9_9GAMM</name>
<gene>
    <name evidence="1" type="ORF">DN730_08135</name>
</gene>
<dbReference type="RefSeq" id="WP_115467626.1">
    <property type="nucleotide sequence ID" value="NZ_QKRA01000003.1"/>
</dbReference>